<accession>A0A2P4Q7K8</accession>
<evidence type="ECO:0008006" key="3">
    <source>
        <dbReference type="Google" id="ProtNLM"/>
    </source>
</evidence>
<keyword evidence="2" id="KW-1185">Reference proteome</keyword>
<proteinExistence type="predicted"/>
<organism evidence="1 2">
    <name type="scientific">Rhizophagus irregularis (strain DAOM 181602 / DAOM 197198 / MUCL 43194)</name>
    <name type="common">Arbuscular mycorrhizal fungus</name>
    <name type="synonym">Glomus intraradices</name>
    <dbReference type="NCBI Taxonomy" id="747089"/>
    <lineage>
        <taxon>Eukaryota</taxon>
        <taxon>Fungi</taxon>
        <taxon>Fungi incertae sedis</taxon>
        <taxon>Mucoromycota</taxon>
        <taxon>Glomeromycotina</taxon>
        <taxon>Glomeromycetes</taxon>
        <taxon>Glomerales</taxon>
        <taxon>Glomeraceae</taxon>
        <taxon>Rhizophagus</taxon>
    </lineage>
</organism>
<reference evidence="1 2" key="2">
    <citation type="journal article" date="2018" name="New Phytol.">
        <title>High intraspecific genome diversity in the model arbuscular mycorrhizal symbiont Rhizophagus irregularis.</title>
        <authorList>
            <person name="Chen E.C.H."/>
            <person name="Morin E."/>
            <person name="Beaudet D."/>
            <person name="Noel J."/>
            <person name="Yildirir G."/>
            <person name="Ndikumana S."/>
            <person name="Charron P."/>
            <person name="St-Onge C."/>
            <person name="Giorgi J."/>
            <person name="Kruger M."/>
            <person name="Marton T."/>
            <person name="Ropars J."/>
            <person name="Grigoriev I.V."/>
            <person name="Hainaut M."/>
            <person name="Henrissat B."/>
            <person name="Roux C."/>
            <person name="Martin F."/>
            <person name="Corradi N."/>
        </authorList>
    </citation>
    <scope>NUCLEOTIDE SEQUENCE [LARGE SCALE GENOMIC DNA]</scope>
    <source>
        <strain evidence="1 2">DAOM 197198</strain>
    </source>
</reference>
<gene>
    <name evidence="1" type="ORF">GLOIN_2v1583458</name>
</gene>
<sequence length="57" mass="6522">MVQLYADILLLIMLELQDDISSLHSCILVNRSWSRIAIPFTPNGQLRICQYKSEIGT</sequence>
<comment type="caution">
    <text evidence="1">The sequence shown here is derived from an EMBL/GenBank/DDBJ whole genome shotgun (WGS) entry which is preliminary data.</text>
</comment>
<dbReference type="Proteomes" id="UP000018888">
    <property type="component" value="Unassembled WGS sequence"/>
</dbReference>
<reference evidence="1 2" key="1">
    <citation type="journal article" date="2013" name="Proc. Natl. Acad. Sci. U.S.A.">
        <title>Genome of an arbuscular mycorrhizal fungus provides insight into the oldest plant symbiosis.</title>
        <authorList>
            <person name="Tisserant E."/>
            <person name="Malbreil M."/>
            <person name="Kuo A."/>
            <person name="Kohler A."/>
            <person name="Symeonidi A."/>
            <person name="Balestrini R."/>
            <person name="Charron P."/>
            <person name="Duensing N."/>
            <person name="Frei Dit Frey N."/>
            <person name="Gianinazzi-Pearson V."/>
            <person name="Gilbert L.B."/>
            <person name="Handa Y."/>
            <person name="Herr J.R."/>
            <person name="Hijri M."/>
            <person name="Koul R."/>
            <person name="Kawaguchi M."/>
            <person name="Krajinski F."/>
            <person name="Lammers P.J."/>
            <person name="Masclaux F.G."/>
            <person name="Murat C."/>
            <person name="Morin E."/>
            <person name="Ndikumana S."/>
            <person name="Pagni M."/>
            <person name="Petitpierre D."/>
            <person name="Requena N."/>
            <person name="Rosikiewicz P."/>
            <person name="Riley R."/>
            <person name="Saito K."/>
            <person name="San Clemente H."/>
            <person name="Shapiro H."/>
            <person name="van Tuinen D."/>
            <person name="Becard G."/>
            <person name="Bonfante P."/>
            <person name="Paszkowski U."/>
            <person name="Shachar-Hill Y.Y."/>
            <person name="Tuskan G.A."/>
            <person name="Young P.W."/>
            <person name="Sanders I.R."/>
            <person name="Henrissat B."/>
            <person name="Rensing S.A."/>
            <person name="Grigoriev I.V."/>
            <person name="Corradi N."/>
            <person name="Roux C."/>
            <person name="Martin F."/>
        </authorList>
    </citation>
    <scope>NUCLEOTIDE SEQUENCE [LARGE SCALE GENOMIC DNA]</scope>
    <source>
        <strain evidence="1 2">DAOM 197198</strain>
    </source>
</reference>
<evidence type="ECO:0000313" key="1">
    <source>
        <dbReference type="EMBL" id="POG73620.1"/>
    </source>
</evidence>
<protein>
    <recommendedName>
        <fullName evidence="3">F-box domain-containing protein</fullName>
    </recommendedName>
</protein>
<name>A0A2P4Q7K8_RHIID</name>
<dbReference type="AlphaFoldDB" id="A0A2P4Q7K8"/>
<evidence type="ECO:0000313" key="2">
    <source>
        <dbReference type="Proteomes" id="UP000018888"/>
    </source>
</evidence>
<dbReference type="EMBL" id="AUPC02000081">
    <property type="protein sequence ID" value="POG73620.1"/>
    <property type="molecule type" value="Genomic_DNA"/>
</dbReference>